<evidence type="ECO:0000313" key="2">
    <source>
        <dbReference type="Proteomes" id="UP000192085"/>
    </source>
</evidence>
<sequence length="116" mass="13441">MKFLLFIDKIYSKIVTAYCICTIPFLLLSLYLYNKLPAYIPSKIGIGGVYSWFRKEFVFLLPVLFLIIGILFSKKGIIKQFYTGTPAIFIKSLGLIVLLLVLFSTIYLYYSYFSMI</sequence>
<dbReference type="AlphaFoldDB" id="A0A1V0NCP2"/>
<accession>A0A1V0NCP2</accession>
<gene>
    <name evidence="1" type="ORF">LL275_0047</name>
</gene>
<dbReference type="EMBL" id="CP015897">
    <property type="protein sequence ID" value="ARD97685.1"/>
    <property type="molecule type" value="Genomic_DNA"/>
</dbReference>
<evidence type="ECO:0000313" key="1">
    <source>
        <dbReference type="EMBL" id="ARD97685.1"/>
    </source>
</evidence>
<reference evidence="1 2" key="1">
    <citation type="journal article" date="2017" name="BMC Genomics">
        <title>Comparative and functional genomics of the Lactococcus lactis taxon; insights into evolution and niche adaptation.</title>
        <authorList>
            <person name="Kelleher P."/>
            <person name="Bottacini F."/>
            <person name="Mahony J."/>
            <person name="Kilcawley K.N."/>
            <person name="van Sinderen D."/>
        </authorList>
    </citation>
    <scope>NUCLEOTIDE SEQUENCE [LARGE SCALE GENOMIC DNA]</scope>
    <source>
        <strain evidence="1 2">275</strain>
    </source>
</reference>
<protein>
    <submittedName>
        <fullName evidence="1">Prophage protein</fullName>
    </submittedName>
</protein>
<proteinExistence type="predicted"/>
<name>A0A1V0NCP2_LACLL</name>
<dbReference type="Proteomes" id="UP000192085">
    <property type="component" value="Chromosome"/>
</dbReference>
<organism evidence="1 2">
    <name type="scientific">Lactococcus lactis subsp. lactis</name>
    <name type="common">Streptococcus lactis</name>
    <dbReference type="NCBI Taxonomy" id="1360"/>
    <lineage>
        <taxon>Bacteria</taxon>
        <taxon>Bacillati</taxon>
        <taxon>Bacillota</taxon>
        <taxon>Bacilli</taxon>
        <taxon>Lactobacillales</taxon>
        <taxon>Streptococcaceae</taxon>
        <taxon>Lactococcus</taxon>
    </lineage>
</organism>